<feature type="transmembrane region" description="Helical" evidence="4">
    <location>
        <begin position="232"/>
        <end position="254"/>
    </location>
</feature>
<feature type="domain" description="Glycosyl transferase family 25" evidence="5">
    <location>
        <begin position="4"/>
        <end position="185"/>
    </location>
</feature>
<organism evidence="6">
    <name type="scientific">Klosneuvirus KNV1</name>
    <dbReference type="NCBI Taxonomy" id="1977640"/>
    <lineage>
        <taxon>Viruses</taxon>
        <taxon>Varidnaviria</taxon>
        <taxon>Bamfordvirae</taxon>
        <taxon>Nucleocytoviricota</taxon>
        <taxon>Megaviricetes</taxon>
        <taxon>Imitervirales</taxon>
        <taxon>Mimiviridae</taxon>
        <taxon>Klosneuvirinae</taxon>
        <taxon>Klosneuvirus</taxon>
    </lineage>
</organism>
<dbReference type="GO" id="GO:0016740">
    <property type="term" value="F:transferase activity"/>
    <property type="evidence" value="ECO:0007669"/>
    <property type="project" value="UniProtKB-KW"/>
</dbReference>
<dbReference type="Gene3D" id="3.90.550.10">
    <property type="entry name" value="Spore Coat Polysaccharide Biosynthesis Protein SpsA, Chain A"/>
    <property type="match status" value="1"/>
</dbReference>
<dbReference type="InterPro" id="IPR002654">
    <property type="entry name" value="Glyco_trans_25"/>
</dbReference>
<keyword evidence="3 6" id="KW-0808">Transferase</keyword>
<dbReference type="CDD" id="cd06532">
    <property type="entry name" value="Glyco_transf_25"/>
    <property type="match status" value="1"/>
</dbReference>
<reference evidence="6" key="1">
    <citation type="journal article" date="2017" name="Science">
        <title>Giant viruses with an expanded complement of translation system components.</title>
        <authorList>
            <person name="Schulz F."/>
            <person name="Yutin N."/>
            <person name="Ivanova N.N."/>
            <person name="Ortega D.R."/>
            <person name="Lee T.K."/>
            <person name="Vierheilig J."/>
            <person name="Daims H."/>
            <person name="Horn M."/>
            <person name="Wagner M."/>
            <person name="Jensen G.J."/>
            <person name="Kyrpides N.C."/>
            <person name="Koonin E.V."/>
            <person name="Woyke T."/>
        </authorList>
    </citation>
    <scope>NUCLEOTIDE SEQUENCE</scope>
    <source>
        <strain evidence="6">KNV1</strain>
    </source>
</reference>
<evidence type="ECO:0000256" key="1">
    <source>
        <dbReference type="ARBA" id="ARBA00006721"/>
    </source>
</evidence>
<accession>A0A1V0SJT4</accession>
<dbReference type="PANTHER" id="PTHR10730:SF53">
    <property type="entry name" value="GLYCOSYLTRANSFERASE 25 FAMILY MEMBER"/>
    <property type="match status" value="1"/>
</dbReference>
<proteinExistence type="inferred from homology"/>
<sequence>MSFDKIYYINLESRPDRNEHMIQLINKLNLQNITERIDAIDGTKLPQSEISTYITKYGQKRIKDPKKHFGVDLTLGGVGCALSHRKVWDNIVNNNYNTTLILEDDIKIPTDFIYNYNKISQYIPSDYDIVFLGYHPTTDEYLYRDKKHKLLRSKKVFGLYGYVVSLKGAQKLLNLFPIDIQIDSVIGDYIDDLNAFFVEPNNQLINSTPSEYNTEFGTNIQIEPFEAFLNHYFNWTNLLILLIIIILTMIVLSLK</sequence>
<evidence type="ECO:0000256" key="2">
    <source>
        <dbReference type="ARBA" id="ARBA00022676"/>
    </source>
</evidence>
<dbReference type="EMBL" id="KY684110">
    <property type="protein sequence ID" value="ARF11973.1"/>
    <property type="molecule type" value="Genomic_DNA"/>
</dbReference>
<evidence type="ECO:0000313" key="6">
    <source>
        <dbReference type="EMBL" id="ARF11973.1"/>
    </source>
</evidence>
<keyword evidence="4" id="KW-1133">Transmembrane helix</keyword>
<keyword evidence="2" id="KW-0328">Glycosyltransferase</keyword>
<dbReference type="Pfam" id="PF01755">
    <property type="entry name" value="Glyco_transf_25"/>
    <property type="match status" value="1"/>
</dbReference>
<protein>
    <submittedName>
        <fullName evidence="6">Glycosyltransferase family 25</fullName>
    </submittedName>
</protein>
<evidence type="ECO:0000256" key="4">
    <source>
        <dbReference type="SAM" id="Phobius"/>
    </source>
</evidence>
<evidence type="ECO:0000259" key="5">
    <source>
        <dbReference type="Pfam" id="PF01755"/>
    </source>
</evidence>
<comment type="similarity">
    <text evidence="1">Belongs to the glycosyltransferase 25 family.</text>
</comment>
<dbReference type="InterPro" id="IPR029044">
    <property type="entry name" value="Nucleotide-diphossugar_trans"/>
</dbReference>
<keyword evidence="4" id="KW-0812">Transmembrane</keyword>
<gene>
    <name evidence="6" type="ORF">Klosneuvirus_3_108</name>
</gene>
<keyword evidence="4" id="KW-0472">Membrane</keyword>
<dbReference type="InterPro" id="IPR050757">
    <property type="entry name" value="Collagen_mod_GT25"/>
</dbReference>
<name>A0A1V0SJT4_9VIRU</name>
<evidence type="ECO:0000256" key="3">
    <source>
        <dbReference type="ARBA" id="ARBA00022679"/>
    </source>
</evidence>
<dbReference type="PANTHER" id="PTHR10730">
    <property type="entry name" value="PROCOLLAGEN-LYSINE,2-OXOGLUTARATE 5-DIOXYGENASE/GLYCOSYLTRANSFERASE 25 FAMILY MEMBER"/>
    <property type="match status" value="1"/>
</dbReference>